<evidence type="ECO:0000313" key="1">
    <source>
        <dbReference type="EMBL" id="KAG7379345.1"/>
    </source>
</evidence>
<comment type="caution">
    <text evidence="1">The sequence shown here is derived from an EMBL/GenBank/DDBJ whole genome shotgun (WGS) entry which is preliminary data.</text>
</comment>
<organism evidence="1 2">
    <name type="scientific">Phytophthora pseudosyringae</name>
    <dbReference type="NCBI Taxonomy" id="221518"/>
    <lineage>
        <taxon>Eukaryota</taxon>
        <taxon>Sar</taxon>
        <taxon>Stramenopiles</taxon>
        <taxon>Oomycota</taxon>
        <taxon>Peronosporomycetes</taxon>
        <taxon>Peronosporales</taxon>
        <taxon>Peronosporaceae</taxon>
        <taxon>Phytophthora</taxon>
    </lineage>
</organism>
<protein>
    <submittedName>
        <fullName evidence="1">Uncharacterized protein</fullName>
    </submittedName>
</protein>
<gene>
    <name evidence="1" type="ORF">PHYPSEUDO_008701</name>
</gene>
<keyword evidence="2" id="KW-1185">Reference proteome</keyword>
<dbReference type="OrthoDB" id="142454at2759"/>
<proteinExistence type="predicted"/>
<accession>A0A8T1VE03</accession>
<sequence>MDSDSDEDVLTYRRVAREMLDVSRLKRLHGDWGAASWLRHHGLALLYASIPRFSLPVSDLISTASPTTPVYSSIDLHAASYAAYKLRLSCRMSSAPVPTPVRVTVASKSCSTVLPIRIGGWRCPESTVDDRVL</sequence>
<dbReference type="AlphaFoldDB" id="A0A8T1VE03"/>
<dbReference type="EMBL" id="JAGDFM010000354">
    <property type="protein sequence ID" value="KAG7379345.1"/>
    <property type="molecule type" value="Genomic_DNA"/>
</dbReference>
<evidence type="ECO:0000313" key="2">
    <source>
        <dbReference type="Proteomes" id="UP000694044"/>
    </source>
</evidence>
<dbReference type="Proteomes" id="UP000694044">
    <property type="component" value="Unassembled WGS sequence"/>
</dbReference>
<name>A0A8T1VE03_9STRA</name>
<reference evidence="1" key="1">
    <citation type="submission" date="2021-02" db="EMBL/GenBank/DDBJ databases">
        <authorList>
            <person name="Palmer J.M."/>
        </authorList>
    </citation>
    <scope>NUCLEOTIDE SEQUENCE</scope>
    <source>
        <strain evidence="1">SCRP734</strain>
    </source>
</reference>